<dbReference type="Pfam" id="PF13813">
    <property type="entry name" value="MBOAT_2"/>
    <property type="match status" value="1"/>
</dbReference>
<evidence type="ECO:0000256" key="2">
    <source>
        <dbReference type="ARBA" id="ARBA00005179"/>
    </source>
</evidence>
<feature type="transmembrane region" description="Helical" evidence="8">
    <location>
        <begin position="399"/>
        <end position="418"/>
    </location>
</feature>
<proteinExistence type="inferred from homology"/>
<feature type="transmembrane region" description="Helical" evidence="8">
    <location>
        <begin position="335"/>
        <end position="354"/>
    </location>
</feature>
<evidence type="ECO:0000256" key="8">
    <source>
        <dbReference type="SAM" id="Phobius"/>
    </source>
</evidence>
<keyword evidence="7 8" id="KW-0472">Membrane</keyword>
<dbReference type="PANTHER" id="PTHR31595">
    <property type="entry name" value="LONG-CHAIN-ALCOHOL O-FATTY-ACYLTRANSFERASE 3-RELATED"/>
    <property type="match status" value="1"/>
</dbReference>
<evidence type="ECO:0000313" key="10">
    <source>
        <dbReference type="EMBL" id="KAA1125236.1"/>
    </source>
</evidence>
<keyword evidence="4" id="KW-0808">Transferase</keyword>
<evidence type="ECO:0000256" key="6">
    <source>
        <dbReference type="ARBA" id="ARBA00022989"/>
    </source>
</evidence>
<protein>
    <recommendedName>
        <fullName evidence="9">Wax synthase domain-containing protein</fullName>
    </recommendedName>
</protein>
<evidence type="ECO:0000256" key="5">
    <source>
        <dbReference type="ARBA" id="ARBA00022692"/>
    </source>
</evidence>
<organism evidence="10 11">
    <name type="scientific">Puccinia graminis f. sp. tritici</name>
    <dbReference type="NCBI Taxonomy" id="56615"/>
    <lineage>
        <taxon>Eukaryota</taxon>
        <taxon>Fungi</taxon>
        <taxon>Dikarya</taxon>
        <taxon>Basidiomycota</taxon>
        <taxon>Pucciniomycotina</taxon>
        <taxon>Pucciniomycetes</taxon>
        <taxon>Pucciniales</taxon>
        <taxon>Pucciniaceae</taxon>
        <taxon>Puccinia</taxon>
    </lineage>
</organism>
<accession>A0A5B0RHB7</accession>
<comment type="similarity">
    <text evidence="3">Belongs to the wax synthase family.</text>
</comment>
<dbReference type="PANTHER" id="PTHR31595:SF57">
    <property type="entry name" value="OS04G0481900 PROTEIN"/>
    <property type="match status" value="1"/>
</dbReference>
<dbReference type="AlphaFoldDB" id="A0A5B0RHB7"/>
<reference evidence="10 11" key="1">
    <citation type="submission" date="2019-05" db="EMBL/GenBank/DDBJ databases">
        <title>Emergence of the Ug99 lineage of the wheat stem rust pathogen through somatic hybridization.</title>
        <authorList>
            <person name="Li F."/>
            <person name="Upadhyaya N.M."/>
            <person name="Sperschneider J."/>
            <person name="Matny O."/>
            <person name="Nguyen-Phuc H."/>
            <person name="Mago R."/>
            <person name="Raley C."/>
            <person name="Miller M.E."/>
            <person name="Silverstein K.A.T."/>
            <person name="Henningsen E."/>
            <person name="Hirsch C.D."/>
            <person name="Visser B."/>
            <person name="Pretorius Z.A."/>
            <person name="Steffenson B.J."/>
            <person name="Schwessinger B."/>
            <person name="Dodds P.N."/>
            <person name="Figueroa M."/>
        </authorList>
    </citation>
    <scope>NUCLEOTIDE SEQUENCE [LARGE SCALE GENOMIC DNA]</scope>
    <source>
        <strain evidence="10 11">Ug99</strain>
    </source>
</reference>
<evidence type="ECO:0000259" key="9">
    <source>
        <dbReference type="Pfam" id="PF13813"/>
    </source>
</evidence>
<dbReference type="GO" id="GO:0006629">
    <property type="term" value="P:lipid metabolic process"/>
    <property type="evidence" value="ECO:0007669"/>
    <property type="project" value="InterPro"/>
</dbReference>
<evidence type="ECO:0000256" key="1">
    <source>
        <dbReference type="ARBA" id="ARBA00004141"/>
    </source>
</evidence>
<feature type="domain" description="Wax synthase" evidence="9">
    <location>
        <begin position="285"/>
        <end position="356"/>
    </location>
</feature>
<keyword evidence="6 8" id="KW-1133">Transmembrane helix</keyword>
<feature type="transmembrane region" description="Helical" evidence="8">
    <location>
        <begin position="374"/>
        <end position="392"/>
    </location>
</feature>
<comment type="pathway">
    <text evidence="2">Secondary metabolite biosynthesis.</text>
</comment>
<name>A0A5B0RHB7_PUCGR</name>
<keyword evidence="5 8" id="KW-0812">Transmembrane</keyword>
<evidence type="ECO:0000256" key="7">
    <source>
        <dbReference type="ARBA" id="ARBA00023136"/>
    </source>
</evidence>
<comment type="caution">
    <text evidence="10">The sequence shown here is derived from an EMBL/GenBank/DDBJ whole genome shotgun (WGS) entry which is preliminary data.</text>
</comment>
<comment type="subcellular location">
    <subcellularLocation>
        <location evidence="1">Membrane</location>
        <topology evidence="1">Multi-pass membrane protein</topology>
    </subcellularLocation>
</comment>
<sequence>MGNYSAPSLISFRLDQPSTEWRKPISVTSASLLLLFVIPIILQGSLLHPKFARWRLGRWVRLGMTPMNVYLGLKAPLEYVIVPVERCGGFNFCLCIWGTQLALKALLFGLSPGYLQGRCWTRDEAALTPNEKLYTLQPPHQKDDYSWKEVAQWTLKHTLSPRGIQYGWGLKSELNQRTFGQVLKRLYKVHVLSLIATGYCVASRDYGSPTKVLVGLGLPETIWTTIAAEFLASLSFPAYLLSWFDIGYTYLSLNAYMISWLHRDKGLPVPESIMEWLDPRLYTVIFHSPHTVSSLNELWSKGWHQFLRADLIFFGARPAISLAKKAGLSKNAQKICSLFAVFILSGILHEIYVLSSVSTKISLTSYLRETPFPGTFFFFMIQPLGILVEPLIIPWIPKLVGGGTLWVWLFSLLMITPYRKALLGPFGAIDQALPPLPQWPVYSFFVPGTLYRLQGSIQVDF</sequence>
<dbReference type="Proteomes" id="UP000325313">
    <property type="component" value="Unassembled WGS sequence"/>
</dbReference>
<feature type="transmembrane region" description="Helical" evidence="8">
    <location>
        <begin position="25"/>
        <end position="47"/>
    </location>
</feature>
<evidence type="ECO:0000256" key="3">
    <source>
        <dbReference type="ARBA" id="ARBA00007282"/>
    </source>
</evidence>
<evidence type="ECO:0000256" key="4">
    <source>
        <dbReference type="ARBA" id="ARBA00022679"/>
    </source>
</evidence>
<dbReference type="InterPro" id="IPR044851">
    <property type="entry name" value="Wax_synthase"/>
</dbReference>
<gene>
    <name evidence="10" type="ORF">PGTUg99_010415</name>
</gene>
<dbReference type="EMBL" id="VDEP01000181">
    <property type="protein sequence ID" value="KAA1125236.1"/>
    <property type="molecule type" value="Genomic_DNA"/>
</dbReference>
<dbReference type="GO" id="GO:0008374">
    <property type="term" value="F:O-acyltransferase activity"/>
    <property type="evidence" value="ECO:0007669"/>
    <property type="project" value="InterPro"/>
</dbReference>
<dbReference type="InterPro" id="IPR032805">
    <property type="entry name" value="Wax_synthase_dom"/>
</dbReference>
<evidence type="ECO:0000313" key="11">
    <source>
        <dbReference type="Proteomes" id="UP000325313"/>
    </source>
</evidence>
<dbReference type="GO" id="GO:0016020">
    <property type="term" value="C:membrane"/>
    <property type="evidence" value="ECO:0007669"/>
    <property type="project" value="UniProtKB-SubCell"/>
</dbReference>